<proteinExistence type="predicted"/>
<reference evidence="1" key="1">
    <citation type="submission" date="2020-04" db="EMBL/GenBank/DDBJ databases">
        <title>A chromosome-scale assembly and high-density genetic map of the yellow drum (Nibea albiflora) genome.</title>
        <authorList>
            <person name="Xu D."/>
            <person name="Zhang W."/>
            <person name="Chen R."/>
            <person name="Tan P."/>
            <person name="Wang L."/>
            <person name="Song H."/>
            <person name="Tian L."/>
            <person name="Zhu Q."/>
            <person name="Wang B."/>
        </authorList>
    </citation>
    <scope>NUCLEOTIDE SEQUENCE</scope>
    <source>
        <strain evidence="1">ZJHYS-2018</strain>
    </source>
</reference>
<keyword evidence="2" id="KW-1185">Reference proteome</keyword>
<sequence>MEQTAKSEKSVEPEPVSEKPQVTLTTEEPQLDVNSEEQQVAVAPNEPHIDVTAKESQVAVIPSIQESPVAVVSDKPQMDVTQNQQQDSGIPTEVKTKKCVVAPEKRHQAAKALNIKKITGSVYQQPRKGHRLCMLWRTGSQLPVIPEEPELDVIVENISTHDPEPSNTPQQAPISKATNPAEAFFSRPG</sequence>
<evidence type="ECO:0000313" key="1">
    <source>
        <dbReference type="EMBL" id="KAG8002425.1"/>
    </source>
</evidence>
<dbReference type="Proteomes" id="UP000805704">
    <property type="component" value="Chromosome 5"/>
</dbReference>
<gene>
    <name evidence="1" type="ORF">GBF38_014826</name>
</gene>
<dbReference type="EMBL" id="CM024793">
    <property type="protein sequence ID" value="KAG8002425.1"/>
    <property type="molecule type" value="Genomic_DNA"/>
</dbReference>
<accession>A0ACB7EJY0</accession>
<protein>
    <submittedName>
        <fullName evidence="1">Uncharacterized protein</fullName>
    </submittedName>
</protein>
<comment type="caution">
    <text evidence="1">The sequence shown here is derived from an EMBL/GenBank/DDBJ whole genome shotgun (WGS) entry which is preliminary data.</text>
</comment>
<evidence type="ECO:0000313" key="2">
    <source>
        <dbReference type="Proteomes" id="UP000805704"/>
    </source>
</evidence>
<name>A0ACB7EJY0_NIBAL</name>
<organism evidence="1 2">
    <name type="scientific">Nibea albiflora</name>
    <name type="common">Yellow drum</name>
    <name type="synonym">Corvina albiflora</name>
    <dbReference type="NCBI Taxonomy" id="240163"/>
    <lineage>
        <taxon>Eukaryota</taxon>
        <taxon>Metazoa</taxon>
        <taxon>Chordata</taxon>
        <taxon>Craniata</taxon>
        <taxon>Vertebrata</taxon>
        <taxon>Euteleostomi</taxon>
        <taxon>Actinopterygii</taxon>
        <taxon>Neopterygii</taxon>
        <taxon>Teleostei</taxon>
        <taxon>Neoteleostei</taxon>
        <taxon>Acanthomorphata</taxon>
        <taxon>Eupercaria</taxon>
        <taxon>Sciaenidae</taxon>
        <taxon>Nibea</taxon>
    </lineage>
</organism>